<dbReference type="SMART" id="SM00408">
    <property type="entry name" value="IGc2"/>
    <property type="match status" value="2"/>
</dbReference>
<dbReference type="Gene3D" id="2.60.40.10">
    <property type="entry name" value="Immunoglobulins"/>
    <property type="match status" value="2"/>
</dbReference>
<dbReference type="PANTHER" id="PTHR12231:SF272">
    <property type="entry name" value="DPR-INTERACTING PROTEIN THETA"/>
    <property type="match status" value="1"/>
</dbReference>
<keyword evidence="7" id="KW-0325">Glycoprotein</keyword>
<evidence type="ECO:0000256" key="4">
    <source>
        <dbReference type="ARBA" id="ARBA00022737"/>
    </source>
</evidence>
<name>A0AAW2HY44_9NEOP</name>
<dbReference type="GO" id="GO:0043005">
    <property type="term" value="C:neuron projection"/>
    <property type="evidence" value="ECO:0007669"/>
    <property type="project" value="TreeGrafter"/>
</dbReference>
<dbReference type="SMART" id="SM00409">
    <property type="entry name" value="IG"/>
    <property type="match status" value="2"/>
</dbReference>
<dbReference type="InterPro" id="IPR013783">
    <property type="entry name" value="Ig-like_fold"/>
</dbReference>
<evidence type="ECO:0000313" key="10">
    <source>
        <dbReference type="EMBL" id="KAL0274754.1"/>
    </source>
</evidence>
<keyword evidence="5" id="KW-0472">Membrane</keyword>
<keyword evidence="2" id="KW-1003">Cell membrane</keyword>
<dbReference type="FunFam" id="2.60.40.10:FF:000328">
    <property type="entry name" value="CLUMA_CG000981, isoform A"/>
    <property type="match status" value="1"/>
</dbReference>
<dbReference type="InterPro" id="IPR003599">
    <property type="entry name" value="Ig_sub"/>
</dbReference>
<evidence type="ECO:0000256" key="1">
    <source>
        <dbReference type="ARBA" id="ARBA00004236"/>
    </source>
</evidence>
<accession>A0AAW2HY44</accession>
<evidence type="ECO:0000259" key="9">
    <source>
        <dbReference type="PROSITE" id="PS50835"/>
    </source>
</evidence>
<dbReference type="InterPro" id="IPR051170">
    <property type="entry name" value="Neural/epithelial_adhesion"/>
</dbReference>
<dbReference type="InterPro" id="IPR003598">
    <property type="entry name" value="Ig_sub2"/>
</dbReference>
<evidence type="ECO:0000256" key="6">
    <source>
        <dbReference type="ARBA" id="ARBA00023157"/>
    </source>
</evidence>
<comment type="subcellular location">
    <subcellularLocation>
        <location evidence="1">Cell membrane</location>
    </subcellularLocation>
</comment>
<evidence type="ECO:0000256" key="2">
    <source>
        <dbReference type="ARBA" id="ARBA00022475"/>
    </source>
</evidence>
<sequence length="248" mass="28018">MVAREGSNVTMRCAAKGTPEPKIIWKREGGETIPLGHGQEVASVEGSVFNISRVSRLHMGAYLCIAYNGIPPSVSKRITLIVHFPPMIWIQNQLIGAHEGQQVTLECHSEAYPKSINYWTRDRGDIIAQGNKYEPQLLDNAYKVHMKLTIKSVSLSDYGTYKCVSKNSLGDTDGSIKLYQVTKEMSYRTRDKGTFARPGKFYGSCRHSESGPRRKSFPPLSPSEMLDELFSWFRAVFFKRDRSLDNCK</sequence>
<dbReference type="SUPFAM" id="SSF48726">
    <property type="entry name" value="Immunoglobulin"/>
    <property type="match status" value="2"/>
</dbReference>
<gene>
    <name evidence="10" type="ORF">PYX00_002804</name>
</gene>
<evidence type="ECO:0000256" key="5">
    <source>
        <dbReference type="ARBA" id="ARBA00023136"/>
    </source>
</evidence>
<dbReference type="InterPro" id="IPR036179">
    <property type="entry name" value="Ig-like_dom_sf"/>
</dbReference>
<feature type="domain" description="Ig-like" evidence="9">
    <location>
        <begin position="1"/>
        <end position="79"/>
    </location>
</feature>
<dbReference type="PANTHER" id="PTHR12231">
    <property type="entry name" value="CTX-RELATED TYPE I TRANSMEMBRANE PROTEIN"/>
    <property type="match status" value="1"/>
</dbReference>
<evidence type="ECO:0000256" key="7">
    <source>
        <dbReference type="ARBA" id="ARBA00023180"/>
    </source>
</evidence>
<keyword evidence="8" id="KW-0393">Immunoglobulin domain</keyword>
<keyword evidence="6" id="KW-1015">Disulfide bond</keyword>
<dbReference type="Pfam" id="PF13927">
    <property type="entry name" value="Ig_3"/>
    <property type="match status" value="2"/>
</dbReference>
<organism evidence="10">
    <name type="scientific">Menopon gallinae</name>
    <name type="common">poultry shaft louse</name>
    <dbReference type="NCBI Taxonomy" id="328185"/>
    <lineage>
        <taxon>Eukaryota</taxon>
        <taxon>Metazoa</taxon>
        <taxon>Ecdysozoa</taxon>
        <taxon>Arthropoda</taxon>
        <taxon>Hexapoda</taxon>
        <taxon>Insecta</taxon>
        <taxon>Pterygota</taxon>
        <taxon>Neoptera</taxon>
        <taxon>Paraneoptera</taxon>
        <taxon>Psocodea</taxon>
        <taxon>Troctomorpha</taxon>
        <taxon>Phthiraptera</taxon>
        <taxon>Amblycera</taxon>
        <taxon>Menoponidae</taxon>
        <taxon>Menopon</taxon>
    </lineage>
</organism>
<dbReference type="EMBL" id="JARGDH010000002">
    <property type="protein sequence ID" value="KAL0274754.1"/>
    <property type="molecule type" value="Genomic_DNA"/>
</dbReference>
<comment type="caution">
    <text evidence="10">The sequence shown here is derived from an EMBL/GenBank/DDBJ whole genome shotgun (WGS) entry which is preliminary data.</text>
</comment>
<reference evidence="10" key="1">
    <citation type="journal article" date="2024" name="Gigascience">
        <title>Chromosome-level genome of the poultry shaft louse Menopon gallinae provides insight into the host-switching and adaptive evolution of parasitic lice.</title>
        <authorList>
            <person name="Xu Y."/>
            <person name="Ma L."/>
            <person name="Liu S."/>
            <person name="Liang Y."/>
            <person name="Liu Q."/>
            <person name="He Z."/>
            <person name="Tian L."/>
            <person name="Duan Y."/>
            <person name="Cai W."/>
            <person name="Li H."/>
            <person name="Song F."/>
        </authorList>
    </citation>
    <scope>NUCLEOTIDE SEQUENCE</scope>
    <source>
        <strain evidence="10">Cailab_2023a</strain>
    </source>
</reference>
<keyword evidence="3" id="KW-0732">Signal</keyword>
<evidence type="ECO:0000256" key="8">
    <source>
        <dbReference type="ARBA" id="ARBA00023319"/>
    </source>
</evidence>
<keyword evidence="4" id="KW-0677">Repeat</keyword>
<proteinExistence type="predicted"/>
<dbReference type="AlphaFoldDB" id="A0AAW2HY44"/>
<dbReference type="FunFam" id="2.60.40.10:FF:000376">
    <property type="entry name" value="CLUMA_CG000981, isoform A"/>
    <property type="match status" value="1"/>
</dbReference>
<dbReference type="InterPro" id="IPR007110">
    <property type="entry name" value="Ig-like_dom"/>
</dbReference>
<feature type="domain" description="Ig-like" evidence="9">
    <location>
        <begin position="85"/>
        <end position="182"/>
    </location>
</feature>
<dbReference type="GO" id="GO:0005886">
    <property type="term" value="C:plasma membrane"/>
    <property type="evidence" value="ECO:0007669"/>
    <property type="project" value="UniProtKB-SubCell"/>
</dbReference>
<dbReference type="PROSITE" id="PS50835">
    <property type="entry name" value="IG_LIKE"/>
    <property type="match status" value="2"/>
</dbReference>
<protein>
    <recommendedName>
        <fullName evidence="9">Ig-like domain-containing protein</fullName>
    </recommendedName>
</protein>
<evidence type="ECO:0000256" key="3">
    <source>
        <dbReference type="ARBA" id="ARBA00022729"/>
    </source>
</evidence>